<evidence type="ECO:0000256" key="6">
    <source>
        <dbReference type="ARBA" id="ARBA00023136"/>
    </source>
</evidence>
<dbReference type="AlphaFoldDB" id="A0A1H9YG70"/>
<organism evidence="8 9">
    <name type="scientific">Marinobacter segnicrescens</name>
    <dbReference type="NCBI Taxonomy" id="430453"/>
    <lineage>
        <taxon>Bacteria</taxon>
        <taxon>Pseudomonadati</taxon>
        <taxon>Pseudomonadota</taxon>
        <taxon>Gammaproteobacteria</taxon>
        <taxon>Pseudomonadales</taxon>
        <taxon>Marinobacteraceae</taxon>
        <taxon>Marinobacter</taxon>
    </lineage>
</organism>
<dbReference type="PANTHER" id="PTHR32196">
    <property type="entry name" value="ABC TRANSPORTER PERMEASE PROTEIN YPHD-RELATED-RELATED"/>
    <property type="match status" value="1"/>
</dbReference>
<protein>
    <submittedName>
        <fullName evidence="8">Putative ABC transport system permease protein</fullName>
    </submittedName>
</protein>
<dbReference type="Pfam" id="PF02653">
    <property type="entry name" value="BPD_transp_2"/>
    <property type="match status" value="1"/>
</dbReference>
<keyword evidence="6 7" id="KW-0472">Membrane</keyword>
<evidence type="ECO:0000256" key="3">
    <source>
        <dbReference type="ARBA" id="ARBA00022475"/>
    </source>
</evidence>
<comment type="subcellular location">
    <subcellularLocation>
        <location evidence="1">Cell inner membrane</location>
        <topology evidence="1">Multi-pass membrane protein</topology>
    </subcellularLocation>
</comment>
<keyword evidence="3" id="KW-1003">Cell membrane</keyword>
<keyword evidence="4 7" id="KW-0812">Transmembrane</keyword>
<sequence>MPGLLQPCERPLMLSQIAFFGAVETGLIYGLVAFGIYISFRVLDFPDLTVDGSFPLGAAVAAVLIIAGWNPWLATGMAIVAGMAAGAVTALLNVKLGILNLLASILTMIALYSVNLRVMGGPNVPLLMQDTVVTWWDSLLPPEYYFLAPVLLFVVVTAIVLVLLWRFMKSEIGLSMRATGANPRMARAQGIATGAMVVLGVALSNGLVGLAGALVAQSQGAADVTMGVGVIVIGLASLIGGEAVISPTSVLRALLACVVGAIIYRLAIAFALNADVLGLGAQDLNLITAILVTLAIVLPGFRTRVQARMTRNKA</sequence>
<feature type="transmembrane region" description="Helical" evidence="7">
    <location>
        <begin position="12"/>
        <end position="36"/>
    </location>
</feature>
<evidence type="ECO:0000256" key="1">
    <source>
        <dbReference type="ARBA" id="ARBA00004429"/>
    </source>
</evidence>
<dbReference type="GO" id="GO:0022857">
    <property type="term" value="F:transmembrane transporter activity"/>
    <property type="evidence" value="ECO:0007669"/>
    <property type="project" value="InterPro"/>
</dbReference>
<feature type="transmembrane region" description="Helical" evidence="7">
    <location>
        <begin position="144"/>
        <end position="167"/>
    </location>
</feature>
<evidence type="ECO:0000256" key="7">
    <source>
        <dbReference type="SAM" id="Phobius"/>
    </source>
</evidence>
<feature type="transmembrane region" description="Helical" evidence="7">
    <location>
        <begin position="221"/>
        <end position="241"/>
    </location>
</feature>
<keyword evidence="9" id="KW-1185">Reference proteome</keyword>
<evidence type="ECO:0000313" key="9">
    <source>
        <dbReference type="Proteomes" id="UP000198762"/>
    </source>
</evidence>
<name>A0A1H9YG70_9GAMM</name>
<evidence type="ECO:0000256" key="5">
    <source>
        <dbReference type="ARBA" id="ARBA00022989"/>
    </source>
</evidence>
<gene>
    <name evidence="8" type="ORF">SAMN04487962_101131</name>
</gene>
<evidence type="ECO:0000256" key="4">
    <source>
        <dbReference type="ARBA" id="ARBA00022692"/>
    </source>
</evidence>
<feature type="transmembrane region" description="Helical" evidence="7">
    <location>
        <begin position="188"/>
        <end position="215"/>
    </location>
</feature>
<comment type="similarity">
    <text evidence="2">Belongs to the binding-protein-dependent transport system permease family. AraH/RbsC subfamily.</text>
</comment>
<feature type="transmembrane region" description="Helical" evidence="7">
    <location>
        <begin position="48"/>
        <end position="66"/>
    </location>
</feature>
<dbReference type="STRING" id="430453.SAMN04487962_101131"/>
<feature type="transmembrane region" description="Helical" evidence="7">
    <location>
        <begin position="253"/>
        <end position="272"/>
    </location>
</feature>
<evidence type="ECO:0000256" key="2">
    <source>
        <dbReference type="ARBA" id="ARBA00007942"/>
    </source>
</evidence>
<feature type="transmembrane region" description="Helical" evidence="7">
    <location>
        <begin position="284"/>
        <end position="301"/>
    </location>
</feature>
<proteinExistence type="inferred from homology"/>
<accession>A0A1H9YG70</accession>
<dbReference type="CDD" id="cd06574">
    <property type="entry name" value="TM_PBP1_branched-chain-AA_like"/>
    <property type="match status" value="1"/>
</dbReference>
<dbReference type="GO" id="GO:0005886">
    <property type="term" value="C:plasma membrane"/>
    <property type="evidence" value="ECO:0007669"/>
    <property type="project" value="UniProtKB-SubCell"/>
</dbReference>
<feature type="transmembrane region" description="Helical" evidence="7">
    <location>
        <begin position="99"/>
        <end position="118"/>
    </location>
</feature>
<dbReference type="PANTHER" id="PTHR32196:SF69">
    <property type="entry name" value="BRANCHED-CHAIN AMINO ACID TRANSPORT SYSTEM, PERMEASE PROTEIN"/>
    <property type="match status" value="1"/>
</dbReference>
<reference evidence="9" key="1">
    <citation type="submission" date="2016-10" db="EMBL/GenBank/DDBJ databases">
        <authorList>
            <person name="Varghese N."/>
            <person name="Submissions S."/>
        </authorList>
    </citation>
    <scope>NUCLEOTIDE SEQUENCE [LARGE SCALE GENOMIC DNA]</scope>
    <source>
        <strain evidence="9">CGMCC 1.6489</strain>
    </source>
</reference>
<evidence type="ECO:0000313" key="8">
    <source>
        <dbReference type="EMBL" id="SES67573.1"/>
    </source>
</evidence>
<dbReference type="InterPro" id="IPR001851">
    <property type="entry name" value="ABC_transp_permease"/>
</dbReference>
<dbReference type="Proteomes" id="UP000198762">
    <property type="component" value="Unassembled WGS sequence"/>
</dbReference>
<dbReference type="EMBL" id="FOHZ01000001">
    <property type="protein sequence ID" value="SES67573.1"/>
    <property type="molecule type" value="Genomic_DNA"/>
</dbReference>
<keyword evidence="5 7" id="KW-1133">Transmembrane helix</keyword>